<keyword evidence="4" id="KW-1185">Reference proteome</keyword>
<dbReference type="HOGENOM" id="CLU_873661_0_0_7"/>
<feature type="region of interest" description="Disordered" evidence="1">
    <location>
        <begin position="108"/>
        <end position="161"/>
    </location>
</feature>
<dbReference type="GO" id="GO:0055085">
    <property type="term" value="P:transmembrane transport"/>
    <property type="evidence" value="ECO:0007669"/>
    <property type="project" value="InterPro"/>
</dbReference>
<dbReference type="Gene3D" id="3.30.1150.10">
    <property type="match status" value="1"/>
</dbReference>
<gene>
    <name evidence="3" type="ordered locus">Hoch_2023</name>
</gene>
<feature type="region of interest" description="Disordered" evidence="1">
    <location>
        <begin position="1"/>
        <end position="25"/>
    </location>
</feature>
<dbReference type="SUPFAM" id="SSF74653">
    <property type="entry name" value="TolA/TonB C-terminal domain"/>
    <property type="match status" value="1"/>
</dbReference>
<name>D0LFW6_HALO1</name>
<dbReference type="InterPro" id="IPR037682">
    <property type="entry name" value="TonB_C"/>
</dbReference>
<dbReference type="Pfam" id="PF03544">
    <property type="entry name" value="TonB_C"/>
    <property type="match status" value="1"/>
</dbReference>
<feature type="compositionally biased region" description="Pro residues" evidence="1">
    <location>
        <begin position="109"/>
        <end position="141"/>
    </location>
</feature>
<sequence>MSANKRNTGRAGQRELDASSIAGIVLPPPQRRAASAACQRRELPAGSPAALVLGSQRRSARPWLAALSTAAALHLGAGTALVVGHTSAPAVAPAPEQRTVRIDHVVDLAPPPAELPPPAPAEPPPPPAEAPPPPAAAPPARAPARAQAQAAARAPAQAGKVLAQEPSAEAPLDFTGFDIATGEGVQFAGGVTASSGTSEQAVHGAGVAAGGSASAAAADTGADVSSRARPVSLRARDWSCPWPRAADVLSIDEQVVLLRLVVRADGSVASATTLSDPGYGFAEAALQCARSHRFQPATDAAGEPVLSTSPPIRVTFVR</sequence>
<dbReference type="STRING" id="502025.Hoch_2023"/>
<evidence type="ECO:0000259" key="2">
    <source>
        <dbReference type="Pfam" id="PF03544"/>
    </source>
</evidence>
<dbReference type="AlphaFoldDB" id="D0LFW6"/>
<evidence type="ECO:0000313" key="3">
    <source>
        <dbReference type="EMBL" id="ACY14568.1"/>
    </source>
</evidence>
<dbReference type="OrthoDB" id="5511147at2"/>
<feature type="compositionally biased region" description="Low complexity" evidence="1">
    <location>
        <begin position="142"/>
        <end position="158"/>
    </location>
</feature>
<dbReference type="RefSeq" id="WP_012827176.1">
    <property type="nucleotide sequence ID" value="NC_013440.1"/>
</dbReference>
<dbReference type="eggNOG" id="ENOG5030C22">
    <property type="taxonomic scope" value="Bacteria"/>
</dbReference>
<accession>D0LFW6</accession>
<dbReference type="Proteomes" id="UP000001880">
    <property type="component" value="Chromosome"/>
</dbReference>
<proteinExistence type="predicted"/>
<reference evidence="3 4" key="1">
    <citation type="journal article" date="2010" name="Stand. Genomic Sci.">
        <title>Complete genome sequence of Haliangium ochraceum type strain (SMP-2).</title>
        <authorList>
            <consortium name="US DOE Joint Genome Institute (JGI-PGF)"/>
            <person name="Ivanova N."/>
            <person name="Daum C."/>
            <person name="Lang E."/>
            <person name="Abt B."/>
            <person name="Kopitz M."/>
            <person name="Saunders E."/>
            <person name="Lapidus A."/>
            <person name="Lucas S."/>
            <person name="Glavina Del Rio T."/>
            <person name="Nolan M."/>
            <person name="Tice H."/>
            <person name="Copeland A."/>
            <person name="Cheng J.F."/>
            <person name="Chen F."/>
            <person name="Bruce D."/>
            <person name="Goodwin L."/>
            <person name="Pitluck S."/>
            <person name="Mavromatis K."/>
            <person name="Pati A."/>
            <person name="Mikhailova N."/>
            <person name="Chen A."/>
            <person name="Palaniappan K."/>
            <person name="Land M."/>
            <person name="Hauser L."/>
            <person name="Chang Y.J."/>
            <person name="Jeffries C.D."/>
            <person name="Detter J.C."/>
            <person name="Brettin T."/>
            <person name="Rohde M."/>
            <person name="Goker M."/>
            <person name="Bristow J."/>
            <person name="Markowitz V."/>
            <person name="Eisen J.A."/>
            <person name="Hugenholtz P."/>
            <person name="Kyrpides N.C."/>
            <person name="Klenk H.P."/>
        </authorList>
    </citation>
    <scope>NUCLEOTIDE SEQUENCE [LARGE SCALE GENOMIC DNA]</scope>
    <source>
        <strain evidence="4">DSM 14365 / CIP 107738 / JCM 11303 / AJ 13395 / SMP-2</strain>
    </source>
</reference>
<evidence type="ECO:0000313" key="4">
    <source>
        <dbReference type="Proteomes" id="UP000001880"/>
    </source>
</evidence>
<dbReference type="KEGG" id="hoh:Hoch_2023"/>
<protein>
    <recommendedName>
        <fullName evidence="2">TonB C-terminal domain-containing protein</fullName>
    </recommendedName>
</protein>
<feature type="domain" description="TonB C-terminal" evidence="2">
    <location>
        <begin position="255"/>
        <end position="316"/>
    </location>
</feature>
<dbReference type="EMBL" id="CP001804">
    <property type="protein sequence ID" value="ACY14568.1"/>
    <property type="molecule type" value="Genomic_DNA"/>
</dbReference>
<organism evidence="3 4">
    <name type="scientific">Haliangium ochraceum (strain DSM 14365 / JCM 11303 / SMP-2)</name>
    <dbReference type="NCBI Taxonomy" id="502025"/>
    <lineage>
        <taxon>Bacteria</taxon>
        <taxon>Pseudomonadati</taxon>
        <taxon>Myxococcota</taxon>
        <taxon>Polyangia</taxon>
        <taxon>Haliangiales</taxon>
        <taxon>Kofleriaceae</taxon>
        <taxon>Haliangium</taxon>
    </lineage>
</organism>
<evidence type="ECO:0000256" key="1">
    <source>
        <dbReference type="SAM" id="MobiDB-lite"/>
    </source>
</evidence>